<comment type="caution">
    <text evidence="6">The sequence shown here is derived from an EMBL/GenBank/DDBJ whole genome shotgun (WGS) entry which is preliminary data.</text>
</comment>
<keyword evidence="4" id="KW-0411">Iron-sulfur</keyword>
<dbReference type="RefSeq" id="WP_095170780.1">
    <property type="nucleotide sequence ID" value="NZ_BAABYW010000001.1"/>
</dbReference>
<evidence type="ECO:0000256" key="1">
    <source>
        <dbReference type="ARBA" id="ARBA00022485"/>
    </source>
</evidence>
<reference evidence="6 7" key="1">
    <citation type="submission" date="2024-04" db="EMBL/GenBank/DDBJ databases">
        <title>Defined microbial consortia suppress multidrug-resistant proinflammatory Enterobacteriaceae via ecological control.</title>
        <authorList>
            <person name="Furuichi M."/>
            <person name="Kawaguchi T."/>
            <person name="Pust M."/>
            <person name="Yasuma K."/>
            <person name="Plichta D."/>
            <person name="Hasegawa N."/>
            <person name="Ohya T."/>
            <person name="Bhattarai S."/>
            <person name="Sasajima S."/>
            <person name="Aoto Y."/>
            <person name="Tuganbaev T."/>
            <person name="Yaginuma M."/>
            <person name="Ueda M."/>
            <person name="Okahashi N."/>
            <person name="Amafuji K."/>
            <person name="Kiridooshi Y."/>
            <person name="Sugita K."/>
            <person name="Strazar M."/>
            <person name="Skelly A."/>
            <person name="Suda W."/>
            <person name="Hattori M."/>
            <person name="Nakamoto N."/>
            <person name="Caballero S."/>
            <person name="Norman J."/>
            <person name="Olle B."/>
            <person name="Tanoue T."/>
            <person name="Arita M."/>
            <person name="Bucci V."/>
            <person name="Atarashi K."/>
            <person name="Xavier R."/>
            <person name="Honda K."/>
        </authorList>
    </citation>
    <scope>NUCLEOTIDE SEQUENCE [LARGE SCALE GENOMIC DNA]</scope>
    <source>
        <strain evidence="7">k04-0078-D8-1</strain>
    </source>
</reference>
<evidence type="ECO:0000313" key="7">
    <source>
        <dbReference type="Proteomes" id="UP001600943"/>
    </source>
</evidence>
<name>A0ABQ0B711_9FIRM</name>
<keyword evidence="2" id="KW-0479">Metal-binding</keyword>
<evidence type="ECO:0000256" key="2">
    <source>
        <dbReference type="ARBA" id="ARBA00022723"/>
    </source>
</evidence>
<dbReference type="PROSITE" id="PS51379">
    <property type="entry name" value="4FE4S_FER_2"/>
    <property type="match status" value="2"/>
</dbReference>
<dbReference type="PROSITE" id="PS00198">
    <property type="entry name" value="4FE4S_FER_1"/>
    <property type="match status" value="2"/>
</dbReference>
<dbReference type="Gene3D" id="3.30.70.20">
    <property type="match status" value="1"/>
</dbReference>
<dbReference type="InterPro" id="IPR050572">
    <property type="entry name" value="Fe-S_Ferredoxin"/>
</dbReference>
<dbReference type="Pfam" id="PF14697">
    <property type="entry name" value="Fer4_21"/>
    <property type="match status" value="1"/>
</dbReference>
<proteinExistence type="predicted"/>
<gene>
    <name evidence="6" type="ORF">K040078D81_13490</name>
</gene>
<evidence type="ECO:0000256" key="4">
    <source>
        <dbReference type="ARBA" id="ARBA00023014"/>
    </source>
</evidence>
<sequence length="68" mass="7301">MPSKKYAVVDKNRCVACGACMNVCPKDAVHIWKGCYAAPVPDKCIGCGKCAKICPAGCIQIRNRGEQK</sequence>
<organism evidence="6 7">
    <name type="scientific">Blautia hominis</name>
    <dbReference type="NCBI Taxonomy" id="2025493"/>
    <lineage>
        <taxon>Bacteria</taxon>
        <taxon>Bacillati</taxon>
        <taxon>Bacillota</taxon>
        <taxon>Clostridia</taxon>
        <taxon>Lachnospirales</taxon>
        <taxon>Lachnospiraceae</taxon>
        <taxon>Blautia</taxon>
    </lineage>
</organism>
<evidence type="ECO:0000313" key="6">
    <source>
        <dbReference type="EMBL" id="GAA6407232.1"/>
    </source>
</evidence>
<feature type="domain" description="4Fe-4S ferredoxin-type" evidence="5">
    <location>
        <begin position="5"/>
        <end position="34"/>
    </location>
</feature>
<dbReference type="PANTHER" id="PTHR43687">
    <property type="entry name" value="ADENYLYLSULFATE REDUCTASE, BETA SUBUNIT"/>
    <property type="match status" value="1"/>
</dbReference>
<accession>A0ABQ0B711</accession>
<dbReference type="InterPro" id="IPR017900">
    <property type="entry name" value="4Fe4S_Fe_S_CS"/>
</dbReference>
<dbReference type="Gene3D" id="3.30.70.3270">
    <property type="match status" value="1"/>
</dbReference>
<dbReference type="EMBL" id="BAABYW010000001">
    <property type="protein sequence ID" value="GAA6407232.1"/>
    <property type="molecule type" value="Genomic_DNA"/>
</dbReference>
<dbReference type="SUPFAM" id="SSF54862">
    <property type="entry name" value="4Fe-4S ferredoxins"/>
    <property type="match status" value="1"/>
</dbReference>
<keyword evidence="3" id="KW-0408">Iron</keyword>
<dbReference type="PANTHER" id="PTHR43687:SF1">
    <property type="entry name" value="FERREDOXIN III"/>
    <property type="match status" value="1"/>
</dbReference>
<feature type="domain" description="4Fe-4S ferredoxin-type" evidence="5">
    <location>
        <begin position="36"/>
        <end position="64"/>
    </location>
</feature>
<dbReference type="Proteomes" id="UP001600943">
    <property type="component" value="Unassembled WGS sequence"/>
</dbReference>
<evidence type="ECO:0000256" key="3">
    <source>
        <dbReference type="ARBA" id="ARBA00023004"/>
    </source>
</evidence>
<evidence type="ECO:0000259" key="5">
    <source>
        <dbReference type="PROSITE" id="PS51379"/>
    </source>
</evidence>
<keyword evidence="7" id="KW-1185">Reference proteome</keyword>
<keyword evidence="1" id="KW-0004">4Fe-4S</keyword>
<protein>
    <submittedName>
        <fullName evidence="6">4Fe-4S binding protein</fullName>
    </submittedName>
</protein>
<dbReference type="InterPro" id="IPR017896">
    <property type="entry name" value="4Fe4S_Fe-S-bd"/>
</dbReference>